<evidence type="ECO:0000313" key="2">
    <source>
        <dbReference type="EMBL" id="TNN27389.1"/>
    </source>
</evidence>
<gene>
    <name evidence="2" type="ORF">EYF80_062466</name>
</gene>
<evidence type="ECO:0000256" key="1">
    <source>
        <dbReference type="SAM" id="MobiDB-lite"/>
    </source>
</evidence>
<evidence type="ECO:0000313" key="3">
    <source>
        <dbReference type="Proteomes" id="UP000314294"/>
    </source>
</evidence>
<reference evidence="2 3" key="1">
    <citation type="submission" date="2019-03" db="EMBL/GenBank/DDBJ databases">
        <title>First draft genome of Liparis tanakae, snailfish: a comprehensive survey of snailfish specific genes.</title>
        <authorList>
            <person name="Kim W."/>
            <person name="Song I."/>
            <person name="Jeong J.-H."/>
            <person name="Kim D."/>
            <person name="Kim S."/>
            <person name="Ryu S."/>
            <person name="Song J.Y."/>
            <person name="Lee S.K."/>
        </authorList>
    </citation>
    <scope>NUCLEOTIDE SEQUENCE [LARGE SCALE GENOMIC DNA]</scope>
    <source>
        <tissue evidence="2">Muscle</tissue>
    </source>
</reference>
<name>A0A4Z2EET8_9TELE</name>
<comment type="caution">
    <text evidence="2">The sequence shown here is derived from an EMBL/GenBank/DDBJ whole genome shotgun (WGS) entry which is preliminary data.</text>
</comment>
<protein>
    <submittedName>
        <fullName evidence="2">Uncharacterized protein</fullName>
    </submittedName>
</protein>
<proteinExistence type="predicted"/>
<keyword evidence="3" id="KW-1185">Reference proteome</keyword>
<accession>A0A4Z2EET8</accession>
<dbReference type="EMBL" id="SRLO01008372">
    <property type="protein sequence ID" value="TNN27389.1"/>
    <property type="molecule type" value="Genomic_DNA"/>
</dbReference>
<dbReference type="Proteomes" id="UP000314294">
    <property type="component" value="Unassembled WGS sequence"/>
</dbReference>
<dbReference type="AlphaFoldDB" id="A0A4Z2EET8"/>
<organism evidence="2 3">
    <name type="scientific">Liparis tanakae</name>
    <name type="common">Tanaka's snailfish</name>
    <dbReference type="NCBI Taxonomy" id="230148"/>
    <lineage>
        <taxon>Eukaryota</taxon>
        <taxon>Metazoa</taxon>
        <taxon>Chordata</taxon>
        <taxon>Craniata</taxon>
        <taxon>Vertebrata</taxon>
        <taxon>Euteleostomi</taxon>
        <taxon>Actinopterygii</taxon>
        <taxon>Neopterygii</taxon>
        <taxon>Teleostei</taxon>
        <taxon>Neoteleostei</taxon>
        <taxon>Acanthomorphata</taxon>
        <taxon>Eupercaria</taxon>
        <taxon>Perciformes</taxon>
        <taxon>Cottioidei</taxon>
        <taxon>Cottales</taxon>
        <taxon>Liparidae</taxon>
        <taxon>Liparis</taxon>
    </lineage>
</organism>
<feature type="region of interest" description="Disordered" evidence="1">
    <location>
        <begin position="33"/>
        <end position="53"/>
    </location>
</feature>
<sequence length="162" mass="17591">MDLTLKLILILYSTPSFRTMPCFLKDSRTPPCSVGGASSPEEAPPTERFDPDFKGRRRTQAAVSPCRSSSSGLGAVSQIRDIRITWTLGTSGSATGSKKHGLLGRGFVVHRLRLLVLSCDGRQLLRSQLVLGHVCEEKTLSGKRLPDTQRSCSVPGLLGKRL</sequence>